<gene>
    <name evidence="1" type="ORF">LCGC14_2459620</name>
</gene>
<organism evidence="1">
    <name type="scientific">marine sediment metagenome</name>
    <dbReference type="NCBI Taxonomy" id="412755"/>
    <lineage>
        <taxon>unclassified sequences</taxon>
        <taxon>metagenomes</taxon>
        <taxon>ecological metagenomes</taxon>
    </lineage>
</organism>
<evidence type="ECO:0000313" key="1">
    <source>
        <dbReference type="EMBL" id="KKL20022.1"/>
    </source>
</evidence>
<evidence type="ECO:0008006" key="2">
    <source>
        <dbReference type="Google" id="ProtNLM"/>
    </source>
</evidence>
<proteinExistence type="predicted"/>
<sequence length="488" mass="55047">YLELQELVSPHSSEKLIVELVARHESLVANRRHLEKVTNTHLACFGHSEQNVRELQRDIAEIDRASIANRFLVEYTAARPPQGTKPFSQARYLRMLALAASIFRTGQLSDSLRYGLSEHSISLLKSRRIQIHDSEYDAAMAAFHNAFFDRVVESGLSEREQRSKRLGNQDAIGHELLDLDTATKAEFGFPISQMCRFLTCIASSSFTTSAGVGHCTTSELRSHLQAELSLDQDDIGKLLSIFTLVERPDYLKPPDPYKLADVYPWIFNRRLSYLRRPLIVHGDYMTWGTRAIHQAGNYLFDICLGGRLKEPTSDEMCSYQGAALNRLGNAFNDEISDLLHSTGEYLVRPRVRKLNGKRLSRENGEDIGDIDVLAVSVPAKVIFPIEAKCFSLAKTPAEVGRERDELFGEMTTSSGKIGRHLERVAWLHSNIRDVLREFELPDDEGWVIEPFIVLDVDLISVHLSSSLINIATRESLVEMLMETMAGKT</sequence>
<dbReference type="AlphaFoldDB" id="A0A0F9C1B7"/>
<name>A0A0F9C1B7_9ZZZZ</name>
<feature type="non-terminal residue" evidence="1">
    <location>
        <position position="1"/>
    </location>
</feature>
<reference evidence="1" key="1">
    <citation type="journal article" date="2015" name="Nature">
        <title>Complex archaea that bridge the gap between prokaryotes and eukaryotes.</title>
        <authorList>
            <person name="Spang A."/>
            <person name="Saw J.H."/>
            <person name="Jorgensen S.L."/>
            <person name="Zaremba-Niedzwiedzka K."/>
            <person name="Martijn J."/>
            <person name="Lind A.E."/>
            <person name="van Eijk R."/>
            <person name="Schleper C."/>
            <person name="Guy L."/>
            <person name="Ettema T.J."/>
        </authorList>
    </citation>
    <scope>NUCLEOTIDE SEQUENCE</scope>
</reference>
<protein>
    <recommendedName>
        <fullName evidence="2">NERD domain-containing protein</fullName>
    </recommendedName>
</protein>
<accession>A0A0F9C1B7</accession>
<comment type="caution">
    <text evidence="1">The sequence shown here is derived from an EMBL/GenBank/DDBJ whole genome shotgun (WGS) entry which is preliminary data.</text>
</comment>
<dbReference type="EMBL" id="LAZR01038261">
    <property type="protein sequence ID" value="KKL20022.1"/>
    <property type="molecule type" value="Genomic_DNA"/>
</dbReference>